<dbReference type="Gene3D" id="6.20.350.10">
    <property type="match status" value="1"/>
</dbReference>
<evidence type="ECO:0000313" key="4">
    <source>
        <dbReference type="Proteomes" id="UP000001299"/>
    </source>
</evidence>
<dbReference type="Pfam" id="PF02026">
    <property type="entry name" value="RyR"/>
    <property type="match status" value="1"/>
</dbReference>
<dbReference type="HOGENOM" id="CLU_610830_0_0_9"/>
<feature type="transmembrane region" description="Helical" evidence="1">
    <location>
        <begin position="93"/>
        <end position="117"/>
    </location>
</feature>
<accession>E0S2C5</accession>
<feature type="domain" description="Ryanodine receptor Ryr" evidence="2">
    <location>
        <begin position="463"/>
        <end position="505"/>
    </location>
</feature>
<dbReference type="AlphaFoldDB" id="E0S2C5"/>
<protein>
    <recommendedName>
        <fullName evidence="2">Ryanodine receptor Ryr domain-containing protein</fullName>
    </recommendedName>
</protein>
<dbReference type="Proteomes" id="UP000001299">
    <property type="component" value="Chromosome 1"/>
</dbReference>
<reference evidence="3 4" key="1">
    <citation type="journal article" date="2010" name="PLoS ONE">
        <title>The glycobiome of the rumen bacterium Butyrivibrio proteoclasticus B316(T) highlights adaptation to a polysaccharide-rich environment.</title>
        <authorList>
            <person name="Kelly W.J."/>
            <person name="Leahy S.C."/>
            <person name="Altermann E."/>
            <person name="Yeoman C.J."/>
            <person name="Dunne J.C."/>
            <person name="Kong Z."/>
            <person name="Pacheco D.M."/>
            <person name="Li D."/>
            <person name="Noel S.J."/>
            <person name="Moon C.D."/>
            <person name="Cookson A.L."/>
            <person name="Attwood G.T."/>
        </authorList>
    </citation>
    <scope>NUCLEOTIDE SEQUENCE [LARGE SCALE GENOMIC DNA]</scope>
    <source>
        <strain evidence="4">ATCC 51982 / DSM 14932 / B316</strain>
    </source>
</reference>
<feature type="transmembrane region" description="Helical" evidence="1">
    <location>
        <begin position="43"/>
        <end position="65"/>
    </location>
</feature>
<gene>
    <name evidence="3" type="ordered locus">bpr_I1211</name>
</gene>
<keyword evidence="1" id="KW-0812">Transmembrane</keyword>
<dbReference type="InterPro" id="IPR003032">
    <property type="entry name" value="Ryanodine_rcpt"/>
</dbReference>
<keyword evidence="1" id="KW-0472">Membrane</keyword>
<dbReference type="eggNOG" id="ENOG5033ZYQ">
    <property type="taxonomic scope" value="Bacteria"/>
</dbReference>
<keyword evidence="1" id="KW-1133">Transmembrane helix</keyword>
<name>E0S2C5_BUTPB</name>
<dbReference type="STRING" id="515622.bpr_I1211"/>
<organism evidence="3 4">
    <name type="scientific">Butyrivibrio proteoclasticus (strain ATCC 51982 / DSM 14932 / B316)</name>
    <name type="common">Clostridium proteoclasticum</name>
    <dbReference type="NCBI Taxonomy" id="515622"/>
    <lineage>
        <taxon>Bacteria</taxon>
        <taxon>Bacillati</taxon>
        <taxon>Bacillota</taxon>
        <taxon>Clostridia</taxon>
        <taxon>Lachnospirales</taxon>
        <taxon>Lachnospiraceae</taxon>
        <taxon>Butyrivibrio</taxon>
    </lineage>
</organism>
<proteinExistence type="predicted"/>
<sequence>MKRALYKDLLPETFKNGKVYRCLKVIACEGETMKIIKFLKEKFPWISYAIGLIPFFVACIGYGYYGKLPVWEAVYASVALYFVNPVVDYESPLILFAEIGAVIVTAGIILSVVRYAYAKVDHFFVRFNADSTVVYTDNDMGQEVGSKLVHGYTLYNNPDDDGDNLKKFKVEKVKNHILMFENDMDNVSFYTENEGKLSGSNVFMMLRDIDPSLLDAADKESSSLHFFNIYDVMAREYWHRNNFYDRRKEKLKIAIIGFGRVGAAIFKYGYLNNIYSLEQEIEYHVWGCSPSQKAFVGTLETMNKDSIIIHEKSWEEEMDTLSAMDRVIYTIADKSIELIQKVLYVNPDAEIHCYSENPACLSQLYVSNKVQAFGDMSDILTEDNIKKEKLYRQGKLFNYDYFLRYQGGDIPADYENEAEKEWKKLNGFFKSSNVARADHYWIEKKLVSDGEIAENSEEAFRIEHIRWSRFYFANHWAYAPKRDNAARKHNLLVPYEELDHSEKIKDGIYSDVLRAEIDKLACD</sequence>
<dbReference type="KEGG" id="bpb:bpr_I1211"/>
<dbReference type="EMBL" id="CP001810">
    <property type="protein sequence ID" value="ADL33950.1"/>
    <property type="molecule type" value="Genomic_DNA"/>
</dbReference>
<evidence type="ECO:0000313" key="3">
    <source>
        <dbReference type="EMBL" id="ADL33950.1"/>
    </source>
</evidence>
<evidence type="ECO:0000256" key="1">
    <source>
        <dbReference type="SAM" id="Phobius"/>
    </source>
</evidence>
<keyword evidence="4" id="KW-1185">Reference proteome</keyword>
<evidence type="ECO:0000259" key="2">
    <source>
        <dbReference type="Pfam" id="PF02026"/>
    </source>
</evidence>